<evidence type="ECO:0000313" key="2">
    <source>
        <dbReference type="EMBL" id="EEH36179.2"/>
    </source>
</evidence>
<reference evidence="2 3" key="1">
    <citation type="journal article" date="2011" name="PLoS Genet.">
        <title>Comparative genomic analysis of human fungal pathogens causing paracoccidioidomycosis.</title>
        <authorList>
            <person name="Desjardins C.A."/>
            <person name="Champion M.D."/>
            <person name="Holder J.W."/>
            <person name="Muszewska A."/>
            <person name="Goldberg J."/>
            <person name="Bailao A.M."/>
            <person name="Brigido M.M."/>
            <person name="Ferreira M.E."/>
            <person name="Garcia A.M."/>
            <person name="Grynberg M."/>
            <person name="Gujja S."/>
            <person name="Heiman D.I."/>
            <person name="Henn M.R."/>
            <person name="Kodira C.D."/>
            <person name="Leon-Narvaez H."/>
            <person name="Longo L.V."/>
            <person name="Ma L.J."/>
            <person name="Malavazi I."/>
            <person name="Matsuo A.L."/>
            <person name="Morais F.V."/>
            <person name="Pereira M."/>
            <person name="Rodriguez-Brito S."/>
            <person name="Sakthikumar S."/>
            <person name="Salem-Izacc S.M."/>
            <person name="Sykes S.M."/>
            <person name="Teixeira M.M."/>
            <person name="Vallejo M.C."/>
            <person name="Walter M.E."/>
            <person name="Yandava C."/>
            <person name="Young S."/>
            <person name="Zeng Q."/>
            <person name="Zucker J."/>
            <person name="Felipe M.S."/>
            <person name="Goldman G.H."/>
            <person name="Haas B.J."/>
            <person name="McEwen J.G."/>
            <person name="Nino-Vega G."/>
            <person name="Puccia R."/>
            <person name="San-Blas G."/>
            <person name="Soares C.M."/>
            <person name="Birren B.W."/>
            <person name="Cuomo C.A."/>
        </authorList>
    </citation>
    <scope>NUCLEOTIDE SEQUENCE [LARGE SCALE GENOMIC DNA]</scope>
    <source>
        <strain evidence="3">ATCC MYA-826 / Pb01</strain>
    </source>
</reference>
<dbReference type="AlphaFoldDB" id="C1GPQ7"/>
<feature type="compositionally biased region" description="Low complexity" evidence="1">
    <location>
        <begin position="33"/>
        <end position="46"/>
    </location>
</feature>
<protein>
    <submittedName>
        <fullName evidence="2">Uncharacterized protein</fullName>
    </submittedName>
</protein>
<dbReference type="RefSeq" id="XP_002797963.2">
    <property type="nucleotide sequence ID" value="XM_002797917.2"/>
</dbReference>
<accession>C1GPQ7</accession>
<dbReference type="eggNOG" id="ENOG502THBS">
    <property type="taxonomic scope" value="Eukaryota"/>
</dbReference>
<gene>
    <name evidence="2" type="ORF">PAAG_00502</name>
</gene>
<dbReference type="GeneID" id="9101094"/>
<evidence type="ECO:0000313" key="3">
    <source>
        <dbReference type="Proteomes" id="UP000002059"/>
    </source>
</evidence>
<dbReference type="VEuPathDB" id="FungiDB:PAAG_00502"/>
<dbReference type="Proteomes" id="UP000002059">
    <property type="component" value="Partially assembled WGS sequence"/>
</dbReference>
<evidence type="ECO:0000256" key="1">
    <source>
        <dbReference type="SAM" id="MobiDB-lite"/>
    </source>
</evidence>
<dbReference type="EMBL" id="KN293992">
    <property type="protein sequence ID" value="EEH36179.2"/>
    <property type="molecule type" value="Genomic_DNA"/>
</dbReference>
<dbReference type="KEGG" id="pbl:PAAG_00502"/>
<feature type="region of interest" description="Disordered" evidence="1">
    <location>
        <begin position="33"/>
        <end position="70"/>
    </location>
</feature>
<dbReference type="HOGENOM" id="CLU_888766_0_0_1"/>
<organism evidence="2 3">
    <name type="scientific">Paracoccidioides lutzii (strain ATCC MYA-826 / Pb01)</name>
    <name type="common">Paracoccidioides brasiliensis</name>
    <dbReference type="NCBI Taxonomy" id="502779"/>
    <lineage>
        <taxon>Eukaryota</taxon>
        <taxon>Fungi</taxon>
        <taxon>Dikarya</taxon>
        <taxon>Ascomycota</taxon>
        <taxon>Pezizomycotina</taxon>
        <taxon>Eurotiomycetes</taxon>
        <taxon>Eurotiomycetidae</taxon>
        <taxon>Onygenales</taxon>
        <taxon>Ajellomycetaceae</taxon>
        <taxon>Paracoccidioides</taxon>
    </lineage>
</organism>
<sequence length="313" mass="35267">MSIPNLPFPTPTQTLIHIPIPIPHPYPLHLSPSAIPAQTATPAPQISSSIHDPPSWQPKTYHRPHTARFQPTNSSSLQYCTGYDGVFEASTFHTAKKPHPLARASERVLIRPDYPIARLDFQFAWNSAGRIAKPHNLQLQGVGHGLCATRILGGVLVLIGRDIKKGVVYVLSRSYEYNLVPRPWPRFKSEFHRPEATTVQRLTANAAVADDATPIWYSRTASQRMYHLKGSNSQKRHKICEREDRFSCRKWLPEPACCGDLLIRTFATFCPKVMMGVNRERSNPENGQSPADTVTKLANITWKEDTLTSDDFR</sequence>
<keyword evidence="3" id="KW-1185">Reference proteome</keyword>
<dbReference type="OrthoDB" id="10629270at2759"/>
<name>C1GPQ7_PARBA</name>
<proteinExistence type="predicted"/>